<proteinExistence type="predicted"/>
<reference evidence="3" key="1">
    <citation type="journal article" date="2013" name="Nature">
        <title>Insights into bilaterian evolution from three spiralian genomes.</title>
        <authorList>
            <person name="Simakov O."/>
            <person name="Marletaz F."/>
            <person name="Cho S.J."/>
            <person name="Edsinger-Gonzales E."/>
            <person name="Havlak P."/>
            <person name="Hellsten U."/>
            <person name="Kuo D.H."/>
            <person name="Larsson T."/>
            <person name="Lv J."/>
            <person name="Arendt D."/>
            <person name="Savage R."/>
            <person name="Osoegawa K."/>
            <person name="de Jong P."/>
            <person name="Grimwood J."/>
            <person name="Chapman J.A."/>
            <person name="Shapiro H."/>
            <person name="Aerts A."/>
            <person name="Otillar R.P."/>
            <person name="Terry A.Y."/>
            <person name="Boore J.L."/>
            <person name="Grigoriev I.V."/>
            <person name="Lindberg D.R."/>
            <person name="Seaver E.C."/>
            <person name="Weisblat D.A."/>
            <person name="Putnam N.H."/>
            <person name="Rokhsar D.S."/>
        </authorList>
    </citation>
    <scope>NUCLEOTIDE SEQUENCE</scope>
    <source>
        <strain evidence="3">I ESC-2004</strain>
    </source>
</reference>
<dbReference type="EMBL" id="KB294429">
    <property type="protein sequence ID" value="ELU14505.1"/>
    <property type="molecule type" value="Genomic_DNA"/>
</dbReference>
<dbReference type="HOGENOM" id="CLU_1492655_0_0_1"/>
<accession>R7VFP8</accession>
<evidence type="ECO:0008006" key="4">
    <source>
        <dbReference type="Google" id="ProtNLM"/>
    </source>
</evidence>
<dbReference type="AlphaFoldDB" id="R7VFP8"/>
<dbReference type="InterPro" id="IPR039871">
    <property type="entry name" value="FAM8A1"/>
</dbReference>
<protein>
    <recommendedName>
        <fullName evidence="4">RDD domain-containing protein</fullName>
    </recommendedName>
</protein>
<sequence length="182" mass="20361">MDEFRHRGINAGARNQENAPNDGNNPPHNVGTPLPGDIFARNGVQANFPWAMEGQAAQPAGGSQIQTADEYADAVRQWLWQYQTWHQMNWFCMTFPFYAMSCNTPPMQFPHPGGAVPTPWVAPGVARLQPTARAPVNVPVPQNEFKIPVLWKRVMAEVIDFLILFFVKIAVTIMTIEYVGIV</sequence>
<feature type="transmembrane region" description="Helical" evidence="2">
    <location>
        <begin position="161"/>
        <end position="181"/>
    </location>
</feature>
<dbReference type="PANTHER" id="PTHR13659:SF5">
    <property type="entry name" value="PROTEIN FAM8A1"/>
    <property type="match status" value="1"/>
</dbReference>
<keyword evidence="2" id="KW-0812">Transmembrane</keyword>
<keyword evidence="2" id="KW-1133">Transmembrane helix</keyword>
<dbReference type="OrthoDB" id="10061042at2759"/>
<feature type="non-terminal residue" evidence="3">
    <location>
        <position position="182"/>
    </location>
</feature>
<feature type="compositionally biased region" description="Polar residues" evidence="1">
    <location>
        <begin position="13"/>
        <end position="27"/>
    </location>
</feature>
<evidence type="ECO:0000256" key="1">
    <source>
        <dbReference type="SAM" id="MobiDB-lite"/>
    </source>
</evidence>
<evidence type="ECO:0000256" key="2">
    <source>
        <dbReference type="SAM" id="Phobius"/>
    </source>
</evidence>
<gene>
    <name evidence="3" type="ORF">CAPTEDRAFT_195545</name>
</gene>
<keyword evidence="2" id="KW-0472">Membrane</keyword>
<organism evidence="3">
    <name type="scientific">Capitella teleta</name>
    <name type="common">Polychaete worm</name>
    <dbReference type="NCBI Taxonomy" id="283909"/>
    <lineage>
        <taxon>Eukaryota</taxon>
        <taxon>Metazoa</taxon>
        <taxon>Spiralia</taxon>
        <taxon>Lophotrochozoa</taxon>
        <taxon>Annelida</taxon>
        <taxon>Polychaeta</taxon>
        <taxon>Sedentaria</taxon>
        <taxon>Scolecida</taxon>
        <taxon>Capitellidae</taxon>
        <taxon>Capitella</taxon>
    </lineage>
</organism>
<dbReference type="PANTHER" id="PTHR13659">
    <property type="entry name" value="AUTOSOMAL HIGHLY CONSERVED PROTEIN"/>
    <property type="match status" value="1"/>
</dbReference>
<dbReference type="STRING" id="283909.R7VFP8"/>
<name>R7VFP8_CAPTE</name>
<evidence type="ECO:0000313" key="3">
    <source>
        <dbReference type="EMBL" id="ELU14505.1"/>
    </source>
</evidence>
<dbReference type="InParanoid" id="R7VFP8"/>
<feature type="region of interest" description="Disordered" evidence="1">
    <location>
        <begin position="1"/>
        <end position="37"/>
    </location>
</feature>